<dbReference type="AlphaFoldDB" id="A0A3R7EX03"/>
<keyword evidence="2" id="KW-1185">Reference proteome</keyword>
<dbReference type="InParanoid" id="A0A3R7EX03"/>
<gene>
    <name evidence="1" type="ORF">CSKR_108166</name>
</gene>
<sequence>MQIKSTKRLHKLRNRSHFSRDAKRIYEKTYYSYASSVVSTVTLLVRRTPTLIDKSIWFSQETRLNLLFMIFLNVMCCTETTLCFSWYYIRDIAAGLNIKSTGIRGMRLPNEPGKGETVRGLSRCLQQPMSSILRPYMYRDIPNIVPTET</sequence>
<protein>
    <submittedName>
        <fullName evidence="1">Uncharacterized protein</fullName>
    </submittedName>
</protein>
<evidence type="ECO:0000313" key="2">
    <source>
        <dbReference type="Proteomes" id="UP000286415"/>
    </source>
</evidence>
<dbReference type="Proteomes" id="UP000286415">
    <property type="component" value="Unassembled WGS sequence"/>
</dbReference>
<organism evidence="1 2">
    <name type="scientific">Clonorchis sinensis</name>
    <name type="common">Chinese liver fluke</name>
    <dbReference type="NCBI Taxonomy" id="79923"/>
    <lineage>
        <taxon>Eukaryota</taxon>
        <taxon>Metazoa</taxon>
        <taxon>Spiralia</taxon>
        <taxon>Lophotrochozoa</taxon>
        <taxon>Platyhelminthes</taxon>
        <taxon>Trematoda</taxon>
        <taxon>Digenea</taxon>
        <taxon>Opisthorchiida</taxon>
        <taxon>Opisthorchiata</taxon>
        <taxon>Opisthorchiidae</taxon>
        <taxon>Clonorchis</taxon>
    </lineage>
</organism>
<accession>A0A3R7EX03</accession>
<name>A0A3R7EX03_CLOSI</name>
<reference evidence="1 2" key="2">
    <citation type="journal article" date="2021" name="Genomics">
        <title>High-quality reference genome for Clonorchis sinensis.</title>
        <authorList>
            <person name="Young N.D."/>
            <person name="Stroehlein A.J."/>
            <person name="Kinkar L."/>
            <person name="Wang T."/>
            <person name="Sohn W.M."/>
            <person name="Chang B.C.H."/>
            <person name="Kaur P."/>
            <person name="Weisz D."/>
            <person name="Dudchenko O."/>
            <person name="Aiden E.L."/>
            <person name="Korhonen P.K."/>
            <person name="Gasser R.B."/>
        </authorList>
    </citation>
    <scope>NUCLEOTIDE SEQUENCE [LARGE SCALE GENOMIC DNA]</scope>
    <source>
        <strain evidence="1">Cs-k2</strain>
    </source>
</reference>
<comment type="caution">
    <text evidence="1">The sequence shown here is derived from an EMBL/GenBank/DDBJ whole genome shotgun (WGS) entry which is preliminary data.</text>
</comment>
<proteinExistence type="predicted"/>
<dbReference type="EMBL" id="NIRI02000056">
    <property type="protein sequence ID" value="KAG5443382.1"/>
    <property type="molecule type" value="Genomic_DNA"/>
</dbReference>
<reference evidence="1 2" key="1">
    <citation type="journal article" date="2018" name="Biotechnol. Adv.">
        <title>Improved genomic resources and new bioinformatic workflow for the carcinogenic parasite Clonorchis sinensis: Biotechnological implications.</title>
        <authorList>
            <person name="Wang D."/>
            <person name="Korhonen P.K."/>
            <person name="Gasser R.B."/>
            <person name="Young N.D."/>
        </authorList>
    </citation>
    <scope>NUCLEOTIDE SEQUENCE [LARGE SCALE GENOMIC DNA]</scope>
    <source>
        <strain evidence="1">Cs-k2</strain>
    </source>
</reference>
<evidence type="ECO:0000313" key="1">
    <source>
        <dbReference type="EMBL" id="KAG5443382.1"/>
    </source>
</evidence>